<feature type="compositionally biased region" description="Polar residues" evidence="1">
    <location>
        <begin position="82"/>
        <end position="92"/>
    </location>
</feature>
<comment type="caution">
    <text evidence="2">The sequence shown here is derived from an EMBL/GenBank/DDBJ whole genome shotgun (WGS) entry which is preliminary data.</text>
</comment>
<sequence length="108" mass="11804">MLPPQPPNLEISNGEVEDVVPRGIEVVGEVDVSGGVEESIREWPWLLATAAATAAAWSSLVNGGEINARAVLKRYEEARTLQSSSLRPSSRTWLAPASPWRRASELRR</sequence>
<dbReference type="EMBL" id="BTGU01000005">
    <property type="protein sequence ID" value="GMN35535.1"/>
    <property type="molecule type" value="Genomic_DNA"/>
</dbReference>
<protein>
    <submittedName>
        <fullName evidence="2">Uncharacterized protein</fullName>
    </submittedName>
</protein>
<feature type="region of interest" description="Disordered" evidence="1">
    <location>
        <begin position="82"/>
        <end position="108"/>
    </location>
</feature>
<dbReference type="Proteomes" id="UP001187192">
    <property type="component" value="Unassembled WGS sequence"/>
</dbReference>
<reference evidence="2" key="1">
    <citation type="submission" date="2023-07" db="EMBL/GenBank/DDBJ databases">
        <title>draft genome sequence of fig (Ficus carica).</title>
        <authorList>
            <person name="Takahashi T."/>
            <person name="Nishimura K."/>
        </authorList>
    </citation>
    <scope>NUCLEOTIDE SEQUENCE</scope>
</reference>
<proteinExistence type="predicted"/>
<keyword evidence="3" id="KW-1185">Reference proteome</keyword>
<evidence type="ECO:0000313" key="2">
    <source>
        <dbReference type="EMBL" id="GMN35535.1"/>
    </source>
</evidence>
<dbReference type="AlphaFoldDB" id="A0AA87ZNH4"/>
<organism evidence="2 3">
    <name type="scientific">Ficus carica</name>
    <name type="common">Common fig</name>
    <dbReference type="NCBI Taxonomy" id="3494"/>
    <lineage>
        <taxon>Eukaryota</taxon>
        <taxon>Viridiplantae</taxon>
        <taxon>Streptophyta</taxon>
        <taxon>Embryophyta</taxon>
        <taxon>Tracheophyta</taxon>
        <taxon>Spermatophyta</taxon>
        <taxon>Magnoliopsida</taxon>
        <taxon>eudicotyledons</taxon>
        <taxon>Gunneridae</taxon>
        <taxon>Pentapetalae</taxon>
        <taxon>rosids</taxon>
        <taxon>fabids</taxon>
        <taxon>Rosales</taxon>
        <taxon>Moraceae</taxon>
        <taxon>Ficeae</taxon>
        <taxon>Ficus</taxon>
    </lineage>
</organism>
<evidence type="ECO:0000313" key="3">
    <source>
        <dbReference type="Proteomes" id="UP001187192"/>
    </source>
</evidence>
<gene>
    <name evidence="2" type="ORF">TIFTF001_005349</name>
</gene>
<evidence type="ECO:0000256" key="1">
    <source>
        <dbReference type="SAM" id="MobiDB-lite"/>
    </source>
</evidence>
<accession>A0AA87ZNH4</accession>
<name>A0AA87ZNH4_FICCA</name>